<evidence type="ECO:0000313" key="9">
    <source>
        <dbReference type="EMBL" id="ATZ48153.1"/>
    </source>
</evidence>
<dbReference type="OrthoDB" id="3039123at2759"/>
<keyword evidence="5 8" id="KW-0378">Hydrolase</keyword>
<dbReference type="Pfam" id="PF07519">
    <property type="entry name" value="Tannase"/>
    <property type="match status" value="2"/>
</dbReference>
<dbReference type="SUPFAM" id="SSF53474">
    <property type="entry name" value="alpha/beta-Hydrolases"/>
    <property type="match status" value="1"/>
</dbReference>
<evidence type="ECO:0000256" key="5">
    <source>
        <dbReference type="ARBA" id="ARBA00022801"/>
    </source>
</evidence>
<dbReference type="GeneID" id="5441232"/>
<evidence type="ECO:0000313" key="10">
    <source>
        <dbReference type="Proteomes" id="UP000001798"/>
    </source>
</evidence>
<evidence type="ECO:0000256" key="4">
    <source>
        <dbReference type="ARBA" id="ARBA00022729"/>
    </source>
</evidence>
<dbReference type="PANTHER" id="PTHR33938">
    <property type="entry name" value="FERULOYL ESTERASE B-RELATED"/>
    <property type="match status" value="1"/>
</dbReference>
<feature type="signal peptide" evidence="8">
    <location>
        <begin position="1"/>
        <end position="18"/>
    </location>
</feature>
<dbReference type="VEuPathDB" id="FungiDB:Bcin03g03990"/>
<keyword evidence="6" id="KW-0106">Calcium</keyword>
<dbReference type="RefSeq" id="XP_001560611.1">
    <property type="nucleotide sequence ID" value="XM_001560561.2"/>
</dbReference>
<keyword evidence="3" id="KW-0479">Metal-binding</keyword>
<evidence type="ECO:0000256" key="6">
    <source>
        <dbReference type="ARBA" id="ARBA00022837"/>
    </source>
</evidence>
<keyword evidence="2" id="KW-0719">Serine esterase</keyword>
<protein>
    <recommendedName>
        <fullName evidence="8">Carboxylic ester hydrolase</fullName>
        <ecNumber evidence="8">3.1.1.-</ecNumber>
    </recommendedName>
</protein>
<dbReference type="AlphaFoldDB" id="A0A384JC77"/>
<dbReference type="EC" id="3.1.1.-" evidence="8"/>
<keyword evidence="10" id="KW-1185">Reference proteome</keyword>
<name>A0A384JC77_BOTFB</name>
<evidence type="ECO:0000256" key="3">
    <source>
        <dbReference type="ARBA" id="ARBA00022723"/>
    </source>
</evidence>
<dbReference type="OMA" id="GNSVHYY"/>
<dbReference type="GO" id="GO:0030600">
    <property type="term" value="F:feruloyl esterase activity"/>
    <property type="evidence" value="ECO:0007669"/>
    <property type="project" value="UniProtKB-ARBA"/>
</dbReference>
<proteinExistence type="inferred from homology"/>
<keyword evidence="7" id="KW-1015">Disulfide bond</keyword>
<reference evidence="9 10" key="2">
    <citation type="journal article" date="2012" name="Eukaryot. Cell">
        <title>Genome update of Botrytis cinerea strains B05.10 and T4.</title>
        <authorList>
            <person name="Staats M."/>
            <person name="van Kan J.A."/>
        </authorList>
    </citation>
    <scope>NUCLEOTIDE SEQUENCE [LARGE SCALE GENOMIC DNA]</scope>
    <source>
        <strain evidence="9 10">B05.10</strain>
    </source>
</reference>
<comment type="similarity">
    <text evidence="1 8">Belongs to the tannase family.</text>
</comment>
<dbReference type="InterPro" id="IPR029058">
    <property type="entry name" value="AB_hydrolase_fold"/>
</dbReference>
<dbReference type="GO" id="GO:0046872">
    <property type="term" value="F:metal ion binding"/>
    <property type="evidence" value="ECO:0007669"/>
    <property type="project" value="UniProtKB-KW"/>
</dbReference>
<reference evidence="9 10" key="3">
    <citation type="journal article" date="2017" name="Mol. Plant Pathol.">
        <title>A gapless genome sequence of the fungus Botrytis cinerea.</title>
        <authorList>
            <person name="Van Kan J.A."/>
            <person name="Stassen J.H."/>
            <person name="Mosbach A."/>
            <person name="Van Der Lee T.A."/>
            <person name="Faino L."/>
            <person name="Farmer A.D."/>
            <person name="Papasotiriou D.G."/>
            <person name="Zhou S."/>
            <person name="Seidl M.F."/>
            <person name="Cottam E."/>
            <person name="Edel D."/>
            <person name="Hahn M."/>
            <person name="Schwartz D.C."/>
            <person name="Dietrich R.A."/>
            <person name="Widdison S."/>
            <person name="Scalliet G."/>
        </authorList>
    </citation>
    <scope>NUCLEOTIDE SEQUENCE [LARGE SCALE GENOMIC DNA]</scope>
    <source>
        <strain evidence="9 10">B05.10</strain>
    </source>
</reference>
<sequence length="540" mass="58933">MAKLLLLSLAGLATLSHALTPNCSVATFEAIVPPNATVVLVQEVSQNATFTVPVADTGFPTDPARLPALCAVQIEMPTEAGTTFNYGLFLPKNWTGRFLTSGNSGFAGGVNYLEMGAGASYGFAAMSTDTGHDSSVFGNASWAVDPEAVTDWAWRAMHLSVVAAKEVVEAYYSKNITYSYYNGCSTGGRQGLKEVEEFPGDFDGAVVGAPAWWTVHLQLWNVQTSLYNYPTTAPGYIPNQMFSVIAAESLKQCDPQDGVTDNIISDPRGCHLRIETLLCAGNTTTDCLTPDQLDTLYHYYNDWVIGNQTFVFPHFEIGSEGLWGGGSSPDLDYPQYFLGLGTNFTADDWDPEYLVALSEALNPGNATADNFDLSPFYKKGSKIIHYHGMADNSIATASSVYFYEHVLRTLKSQGIDLDDFYRFFLVPGMEHCSGTPSTQNAPWYIGGTTQASVIGDDSAGYWIHSKPGFDNAQHDVLLALIDWVENDTAPTQVIATKWNDESTLDYVINQRPICMYPQQAKYVGTGNTSVATNWECQSIY</sequence>
<evidence type="ECO:0000256" key="8">
    <source>
        <dbReference type="RuleBase" id="RU361238"/>
    </source>
</evidence>
<gene>
    <name evidence="9" type="ORF">BCIN_03g03990</name>
</gene>
<dbReference type="EMBL" id="CP009807">
    <property type="protein sequence ID" value="ATZ48153.1"/>
    <property type="molecule type" value="Genomic_DNA"/>
</dbReference>
<evidence type="ECO:0000256" key="1">
    <source>
        <dbReference type="ARBA" id="ARBA00006249"/>
    </source>
</evidence>
<accession>A0A384JC77</accession>
<organism evidence="9 10">
    <name type="scientific">Botryotinia fuckeliana (strain B05.10)</name>
    <name type="common">Noble rot fungus</name>
    <name type="synonym">Botrytis cinerea</name>
    <dbReference type="NCBI Taxonomy" id="332648"/>
    <lineage>
        <taxon>Eukaryota</taxon>
        <taxon>Fungi</taxon>
        <taxon>Dikarya</taxon>
        <taxon>Ascomycota</taxon>
        <taxon>Pezizomycotina</taxon>
        <taxon>Leotiomycetes</taxon>
        <taxon>Helotiales</taxon>
        <taxon>Sclerotiniaceae</taxon>
        <taxon>Botrytis</taxon>
    </lineage>
</organism>
<feature type="chain" id="PRO_5016486548" description="Carboxylic ester hydrolase" evidence="8">
    <location>
        <begin position="19"/>
        <end position="540"/>
    </location>
</feature>
<evidence type="ECO:0000256" key="7">
    <source>
        <dbReference type="ARBA" id="ARBA00023157"/>
    </source>
</evidence>
<reference evidence="9 10" key="1">
    <citation type="journal article" date="2011" name="PLoS Genet.">
        <title>Genomic analysis of the necrotrophic fungal pathogens Sclerotinia sclerotiorum and Botrytis cinerea.</title>
        <authorList>
            <person name="Amselem J."/>
            <person name="Cuomo C.A."/>
            <person name="van Kan J.A."/>
            <person name="Viaud M."/>
            <person name="Benito E.P."/>
            <person name="Couloux A."/>
            <person name="Coutinho P.M."/>
            <person name="de Vries R.P."/>
            <person name="Dyer P.S."/>
            <person name="Fillinger S."/>
            <person name="Fournier E."/>
            <person name="Gout L."/>
            <person name="Hahn M."/>
            <person name="Kohn L."/>
            <person name="Lapalu N."/>
            <person name="Plummer K.M."/>
            <person name="Pradier J.M."/>
            <person name="Quevillon E."/>
            <person name="Sharon A."/>
            <person name="Simon A."/>
            <person name="ten Have A."/>
            <person name="Tudzynski B."/>
            <person name="Tudzynski P."/>
            <person name="Wincker P."/>
            <person name="Andrew M."/>
            <person name="Anthouard V."/>
            <person name="Beever R.E."/>
            <person name="Beffa R."/>
            <person name="Benoit I."/>
            <person name="Bouzid O."/>
            <person name="Brault B."/>
            <person name="Chen Z."/>
            <person name="Choquer M."/>
            <person name="Collemare J."/>
            <person name="Cotton P."/>
            <person name="Danchin E.G."/>
            <person name="Da Silva C."/>
            <person name="Gautier A."/>
            <person name="Giraud C."/>
            <person name="Giraud T."/>
            <person name="Gonzalez C."/>
            <person name="Grossetete S."/>
            <person name="Guldener U."/>
            <person name="Henrissat B."/>
            <person name="Howlett B.J."/>
            <person name="Kodira C."/>
            <person name="Kretschmer M."/>
            <person name="Lappartient A."/>
            <person name="Leroch M."/>
            <person name="Levis C."/>
            <person name="Mauceli E."/>
            <person name="Neuveglise C."/>
            <person name="Oeser B."/>
            <person name="Pearson M."/>
            <person name="Poulain J."/>
            <person name="Poussereau N."/>
            <person name="Quesneville H."/>
            <person name="Rascle C."/>
            <person name="Schumacher J."/>
            <person name="Segurens B."/>
            <person name="Sexton A."/>
            <person name="Silva E."/>
            <person name="Sirven C."/>
            <person name="Soanes D.M."/>
            <person name="Talbot N.J."/>
            <person name="Templeton M."/>
            <person name="Yandava C."/>
            <person name="Yarden O."/>
            <person name="Zeng Q."/>
            <person name="Rollins J.A."/>
            <person name="Lebrun M.H."/>
            <person name="Dickman M."/>
        </authorList>
    </citation>
    <scope>NUCLEOTIDE SEQUENCE [LARGE SCALE GENOMIC DNA]</scope>
    <source>
        <strain evidence="9 10">B05.10</strain>
    </source>
</reference>
<dbReference type="InterPro" id="IPR011118">
    <property type="entry name" value="Tannase/feruloyl_esterase"/>
</dbReference>
<evidence type="ECO:0000256" key="2">
    <source>
        <dbReference type="ARBA" id="ARBA00022487"/>
    </source>
</evidence>
<dbReference type="KEGG" id="bfu:BCIN_03g03990"/>
<keyword evidence="4 8" id="KW-0732">Signal</keyword>
<dbReference type="Proteomes" id="UP000001798">
    <property type="component" value="Chromosome 3"/>
</dbReference>
<dbReference type="PANTHER" id="PTHR33938:SF2">
    <property type="entry name" value="CARBOXYLIC ESTER HYDROLASE"/>
    <property type="match status" value="1"/>
</dbReference>